<comment type="caution">
    <text evidence="6">The sequence shown here is derived from an EMBL/GenBank/DDBJ whole genome shotgun (WGS) entry which is preliminary data.</text>
</comment>
<gene>
    <name evidence="6" type="ORF">F3Y22_tig00111151pilonHSYRG00125</name>
</gene>
<evidence type="ECO:0000256" key="4">
    <source>
        <dbReference type="SAM" id="Phobius"/>
    </source>
</evidence>
<sequence>MTPELQEVRHCCNRSLDDETSFTRCQDCLSSIYRSYFHATASDCSWFPYVYAGALANHDGPVDSGAAKCLFSLDFTSTMATNWKKKAILWAMHIGIAFGLIMTVTVVWRRKHNWKRRCNSVTPDETGSGFETETISGDNNSVKFTFEEIKMATKNFSRDNIVGKVYKGTLVDGSEVAVKRFKNCSAARDATFAHEVEVIASINHVNLVPFRGYCTATLPMEGHQRLIVCDMMRNGSLFDHLF</sequence>
<dbReference type="InterPro" id="IPR001245">
    <property type="entry name" value="Ser-Thr/Tyr_kinase_cat_dom"/>
</dbReference>
<dbReference type="PROSITE" id="PS50011">
    <property type="entry name" value="PROTEIN_KINASE_DOM"/>
    <property type="match status" value="1"/>
</dbReference>
<proteinExistence type="predicted"/>
<dbReference type="Pfam" id="PF07714">
    <property type="entry name" value="PK_Tyr_Ser-Thr"/>
    <property type="match status" value="1"/>
</dbReference>
<evidence type="ECO:0000313" key="7">
    <source>
        <dbReference type="Proteomes" id="UP000436088"/>
    </source>
</evidence>
<dbReference type="EMBL" id="VEPZ02001248">
    <property type="protein sequence ID" value="KAE8684142.1"/>
    <property type="molecule type" value="Genomic_DNA"/>
</dbReference>
<name>A0A6A2YZ07_HIBSY</name>
<dbReference type="Gene3D" id="3.30.200.20">
    <property type="entry name" value="Phosphorylase Kinase, domain 1"/>
    <property type="match status" value="1"/>
</dbReference>
<keyword evidence="1" id="KW-0808">Transferase</keyword>
<evidence type="ECO:0000256" key="3">
    <source>
        <dbReference type="ARBA" id="ARBA00022840"/>
    </source>
</evidence>
<reference evidence="6" key="1">
    <citation type="submission" date="2019-09" db="EMBL/GenBank/DDBJ databases">
        <title>Draft genome information of white flower Hibiscus syriacus.</title>
        <authorList>
            <person name="Kim Y.-M."/>
        </authorList>
    </citation>
    <scope>NUCLEOTIDE SEQUENCE [LARGE SCALE GENOMIC DNA]</scope>
    <source>
        <strain evidence="6">YM2019G1</strain>
    </source>
</reference>
<keyword evidence="2" id="KW-0547">Nucleotide-binding</keyword>
<keyword evidence="4" id="KW-0472">Membrane</keyword>
<keyword evidence="3" id="KW-0067">ATP-binding</keyword>
<keyword evidence="7" id="KW-1185">Reference proteome</keyword>
<evidence type="ECO:0000256" key="1">
    <source>
        <dbReference type="ARBA" id="ARBA00022527"/>
    </source>
</evidence>
<dbReference type="PANTHER" id="PTHR47989">
    <property type="entry name" value="OS01G0750732 PROTEIN"/>
    <property type="match status" value="1"/>
</dbReference>
<dbReference type="AlphaFoldDB" id="A0A6A2YZ07"/>
<evidence type="ECO:0000313" key="6">
    <source>
        <dbReference type="EMBL" id="KAE8684142.1"/>
    </source>
</evidence>
<dbReference type="SUPFAM" id="SSF56112">
    <property type="entry name" value="Protein kinase-like (PK-like)"/>
    <property type="match status" value="1"/>
</dbReference>
<organism evidence="6 7">
    <name type="scientific">Hibiscus syriacus</name>
    <name type="common">Rose of Sharon</name>
    <dbReference type="NCBI Taxonomy" id="106335"/>
    <lineage>
        <taxon>Eukaryota</taxon>
        <taxon>Viridiplantae</taxon>
        <taxon>Streptophyta</taxon>
        <taxon>Embryophyta</taxon>
        <taxon>Tracheophyta</taxon>
        <taxon>Spermatophyta</taxon>
        <taxon>Magnoliopsida</taxon>
        <taxon>eudicotyledons</taxon>
        <taxon>Gunneridae</taxon>
        <taxon>Pentapetalae</taxon>
        <taxon>rosids</taxon>
        <taxon>malvids</taxon>
        <taxon>Malvales</taxon>
        <taxon>Malvaceae</taxon>
        <taxon>Malvoideae</taxon>
        <taxon>Hibiscus</taxon>
    </lineage>
</organism>
<evidence type="ECO:0000259" key="5">
    <source>
        <dbReference type="PROSITE" id="PS50011"/>
    </source>
</evidence>
<dbReference type="GO" id="GO:0004674">
    <property type="term" value="F:protein serine/threonine kinase activity"/>
    <property type="evidence" value="ECO:0007669"/>
    <property type="project" value="UniProtKB-KW"/>
</dbReference>
<keyword evidence="4" id="KW-1133">Transmembrane helix</keyword>
<feature type="transmembrane region" description="Helical" evidence="4">
    <location>
        <begin position="87"/>
        <end position="108"/>
    </location>
</feature>
<dbReference type="Proteomes" id="UP000436088">
    <property type="component" value="Unassembled WGS sequence"/>
</dbReference>
<evidence type="ECO:0000256" key="2">
    <source>
        <dbReference type="ARBA" id="ARBA00022741"/>
    </source>
</evidence>
<feature type="domain" description="Protein kinase" evidence="5">
    <location>
        <begin position="151"/>
        <end position="242"/>
    </location>
</feature>
<protein>
    <recommendedName>
        <fullName evidence="5">Protein kinase domain-containing protein</fullName>
    </recommendedName>
</protein>
<keyword evidence="4" id="KW-0812">Transmembrane</keyword>
<dbReference type="GO" id="GO:0005524">
    <property type="term" value="F:ATP binding"/>
    <property type="evidence" value="ECO:0007669"/>
    <property type="project" value="UniProtKB-KW"/>
</dbReference>
<accession>A0A6A2YZ07</accession>
<dbReference type="InterPro" id="IPR000719">
    <property type="entry name" value="Prot_kinase_dom"/>
</dbReference>
<dbReference type="InterPro" id="IPR011009">
    <property type="entry name" value="Kinase-like_dom_sf"/>
</dbReference>
<keyword evidence="1" id="KW-0723">Serine/threonine-protein kinase</keyword>
<dbReference type="PANTHER" id="PTHR47989:SF62">
    <property type="entry name" value="OS05G0423500 PROTEIN"/>
    <property type="match status" value="1"/>
</dbReference>
<keyword evidence="1" id="KW-0418">Kinase</keyword>